<dbReference type="AlphaFoldDB" id="A0A1H7EVI1"/>
<proteinExistence type="predicted"/>
<protein>
    <submittedName>
        <fullName evidence="1">Uncharacterized protein</fullName>
    </submittedName>
</protein>
<keyword evidence="2" id="KW-1185">Reference proteome</keyword>
<reference evidence="2" key="1">
    <citation type="submission" date="2016-10" db="EMBL/GenBank/DDBJ databases">
        <authorList>
            <person name="Varghese N."/>
            <person name="Submissions S."/>
        </authorList>
    </citation>
    <scope>NUCLEOTIDE SEQUENCE [LARGE SCALE GENOMIC DNA]</scope>
    <source>
        <strain evidence="2">Jip14</strain>
    </source>
</reference>
<name>A0A1H7EVI1_9SPHI</name>
<sequence>MQLIASHRRIATILSVDKKKVIKPCLVAKYPYAQEIRWTVPPWILTMES</sequence>
<gene>
    <name evidence="1" type="ORF">SAMN05421740_10142</name>
</gene>
<accession>A0A1H7EVI1</accession>
<dbReference type="Proteomes" id="UP000198916">
    <property type="component" value="Unassembled WGS sequence"/>
</dbReference>
<organism evidence="1 2">
    <name type="scientific">Parapedobacter koreensis</name>
    <dbReference type="NCBI Taxonomy" id="332977"/>
    <lineage>
        <taxon>Bacteria</taxon>
        <taxon>Pseudomonadati</taxon>
        <taxon>Bacteroidota</taxon>
        <taxon>Sphingobacteriia</taxon>
        <taxon>Sphingobacteriales</taxon>
        <taxon>Sphingobacteriaceae</taxon>
        <taxon>Parapedobacter</taxon>
    </lineage>
</organism>
<dbReference type="EMBL" id="FNZR01000001">
    <property type="protein sequence ID" value="SEK17859.1"/>
    <property type="molecule type" value="Genomic_DNA"/>
</dbReference>
<evidence type="ECO:0000313" key="1">
    <source>
        <dbReference type="EMBL" id="SEK17859.1"/>
    </source>
</evidence>
<evidence type="ECO:0000313" key="2">
    <source>
        <dbReference type="Proteomes" id="UP000198916"/>
    </source>
</evidence>